<dbReference type="EMBL" id="PJQY01003639">
    <property type="protein sequence ID" value="PQM35738.1"/>
    <property type="molecule type" value="Genomic_DNA"/>
</dbReference>
<proteinExistence type="predicted"/>
<evidence type="ECO:0000313" key="2">
    <source>
        <dbReference type="Proteomes" id="UP000250321"/>
    </source>
</evidence>
<keyword evidence="1" id="KW-0238">DNA-binding</keyword>
<gene>
    <name evidence="1" type="ORF">Pyn_26952</name>
</gene>
<protein>
    <submittedName>
        <fullName evidence="1">BEL1-like homeodomain protein 7</fullName>
    </submittedName>
</protein>
<dbReference type="Proteomes" id="UP000250321">
    <property type="component" value="Unassembled WGS sequence"/>
</dbReference>
<reference evidence="1 2" key="1">
    <citation type="submission" date="2018-02" db="EMBL/GenBank/DDBJ databases">
        <title>Draft genome of wild Prunus yedoensis var. nudiflora.</title>
        <authorList>
            <person name="Baek S."/>
            <person name="Kim J.-H."/>
            <person name="Choi K."/>
            <person name="Kim G.-B."/>
            <person name="Cho A."/>
            <person name="Jang H."/>
            <person name="Shin C.-H."/>
            <person name="Yu H.-J."/>
            <person name="Mun J.-H."/>
        </authorList>
    </citation>
    <scope>NUCLEOTIDE SEQUENCE [LARGE SCALE GENOMIC DNA]</scope>
    <source>
        <strain evidence="2">cv. Jeju island</strain>
        <tissue evidence="1">Leaf</tissue>
    </source>
</reference>
<keyword evidence="2" id="KW-1185">Reference proteome</keyword>
<dbReference type="STRING" id="2094558.A0A314UFC0"/>
<dbReference type="OrthoDB" id="10056939at2759"/>
<sequence length="112" mass="12057">MDDCSLFSDPNVHSDRSSERFMEAADAYHMPELGRFGSGSGVSLTLGLQHCDGGSLPISTGTHHSFVAMRGDDLYNPAASSVGSETADFECMDSGNQQHRFGSSHLLRDFVV</sequence>
<organism evidence="1 2">
    <name type="scientific">Prunus yedoensis var. nudiflora</name>
    <dbReference type="NCBI Taxonomy" id="2094558"/>
    <lineage>
        <taxon>Eukaryota</taxon>
        <taxon>Viridiplantae</taxon>
        <taxon>Streptophyta</taxon>
        <taxon>Embryophyta</taxon>
        <taxon>Tracheophyta</taxon>
        <taxon>Spermatophyta</taxon>
        <taxon>Magnoliopsida</taxon>
        <taxon>eudicotyledons</taxon>
        <taxon>Gunneridae</taxon>
        <taxon>Pentapetalae</taxon>
        <taxon>rosids</taxon>
        <taxon>fabids</taxon>
        <taxon>Rosales</taxon>
        <taxon>Rosaceae</taxon>
        <taxon>Amygdaloideae</taxon>
        <taxon>Amygdaleae</taxon>
        <taxon>Prunus</taxon>
    </lineage>
</organism>
<evidence type="ECO:0000313" key="1">
    <source>
        <dbReference type="EMBL" id="PQM35738.1"/>
    </source>
</evidence>
<dbReference type="GO" id="GO:0003677">
    <property type="term" value="F:DNA binding"/>
    <property type="evidence" value="ECO:0007669"/>
    <property type="project" value="UniProtKB-KW"/>
</dbReference>
<dbReference type="AlphaFoldDB" id="A0A314UFC0"/>
<accession>A0A314UFC0</accession>
<name>A0A314UFC0_PRUYE</name>
<comment type="caution">
    <text evidence="1">The sequence shown here is derived from an EMBL/GenBank/DDBJ whole genome shotgun (WGS) entry which is preliminary data.</text>
</comment>
<keyword evidence="1" id="KW-0371">Homeobox</keyword>